<feature type="compositionally biased region" description="Low complexity" evidence="7">
    <location>
        <begin position="206"/>
        <end position="238"/>
    </location>
</feature>
<evidence type="ECO:0000256" key="3">
    <source>
        <dbReference type="ARBA" id="ARBA00022842"/>
    </source>
</evidence>
<keyword evidence="3" id="KW-0460">Magnesium</keyword>
<dbReference type="EMBL" id="CAJNOQ010007128">
    <property type="protein sequence ID" value="CAF1158783.1"/>
    <property type="molecule type" value="Genomic_DNA"/>
</dbReference>
<dbReference type="Pfam" id="PF13246">
    <property type="entry name" value="Cation_ATPase"/>
    <property type="match status" value="1"/>
</dbReference>
<dbReference type="SUPFAM" id="SSF81660">
    <property type="entry name" value="Metal cation-transporting ATPase, ATP-binding domain N"/>
    <property type="match status" value="1"/>
</dbReference>
<dbReference type="EMBL" id="CAJOBC010007127">
    <property type="protein sequence ID" value="CAF3922184.1"/>
    <property type="molecule type" value="Genomic_DNA"/>
</dbReference>
<dbReference type="InterPro" id="IPR018303">
    <property type="entry name" value="ATPase_P-typ_P_site"/>
</dbReference>
<keyword evidence="4" id="KW-1278">Translocase</keyword>
<feature type="transmembrane region" description="Helical" evidence="8">
    <location>
        <begin position="29"/>
        <end position="48"/>
    </location>
</feature>
<dbReference type="InterPro" id="IPR044492">
    <property type="entry name" value="P_typ_ATPase_HD_dom"/>
</dbReference>
<dbReference type="AlphaFoldDB" id="A0A814TAC8"/>
<dbReference type="SFLD" id="SFLDG00002">
    <property type="entry name" value="C1.7:_P-type_atpase_like"/>
    <property type="match status" value="1"/>
</dbReference>
<dbReference type="PRINTS" id="PR00119">
    <property type="entry name" value="CATATPASE"/>
</dbReference>
<dbReference type="SFLD" id="SFLDS00003">
    <property type="entry name" value="Haloacid_Dehalogenase"/>
    <property type="match status" value="1"/>
</dbReference>
<dbReference type="PANTHER" id="PTHR24093:SF369">
    <property type="entry name" value="CALCIUM-TRANSPORTING ATPASE"/>
    <property type="match status" value="1"/>
</dbReference>
<dbReference type="GO" id="GO:0005524">
    <property type="term" value="F:ATP binding"/>
    <property type="evidence" value="ECO:0007669"/>
    <property type="project" value="InterPro"/>
</dbReference>
<feature type="compositionally biased region" description="Basic and acidic residues" evidence="7">
    <location>
        <begin position="294"/>
        <end position="306"/>
    </location>
</feature>
<keyword evidence="5 8" id="KW-1133">Transmembrane helix</keyword>
<feature type="compositionally biased region" description="Basic and acidic residues" evidence="7">
    <location>
        <begin position="239"/>
        <end position="279"/>
    </location>
</feature>
<dbReference type="GO" id="GO:0012505">
    <property type="term" value="C:endomembrane system"/>
    <property type="evidence" value="ECO:0007669"/>
    <property type="project" value="UniProtKB-SubCell"/>
</dbReference>
<organism evidence="10 12">
    <name type="scientific">Didymodactylos carnosus</name>
    <dbReference type="NCBI Taxonomy" id="1234261"/>
    <lineage>
        <taxon>Eukaryota</taxon>
        <taxon>Metazoa</taxon>
        <taxon>Spiralia</taxon>
        <taxon>Gnathifera</taxon>
        <taxon>Rotifera</taxon>
        <taxon>Eurotatoria</taxon>
        <taxon>Bdelloidea</taxon>
        <taxon>Philodinida</taxon>
        <taxon>Philodinidae</taxon>
        <taxon>Didymodactylos</taxon>
    </lineage>
</organism>
<evidence type="ECO:0000256" key="8">
    <source>
        <dbReference type="SAM" id="Phobius"/>
    </source>
</evidence>
<evidence type="ECO:0000256" key="5">
    <source>
        <dbReference type="ARBA" id="ARBA00022989"/>
    </source>
</evidence>
<accession>A0A814TAC8</accession>
<evidence type="ECO:0000259" key="9">
    <source>
        <dbReference type="Pfam" id="PF00122"/>
    </source>
</evidence>
<protein>
    <recommendedName>
        <fullName evidence="9">P-type ATPase A domain-containing protein</fullName>
    </recommendedName>
</protein>
<dbReference type="OrthoDB" id="116380at2759"/>
<dbReference type="SUPFAM" id="SSF81665">
    <property type="entry name" value="Calcium ATPase, transmembrane domain M"/>
    <property type="match status" value="1"/>
</dbReference>
<dbReference type="InterPro" id="IPR023214">
    <property type="entry name" value="HAD_sf"/>
</dbReference>
<evidence type="ECO:0000256" key="6">
    <source>
        <dbReference type="ARBA" id="ARBA00023136"/>
    </source>
</evidence>
<dbReference type="Proteomes" id="UP000663829">
    <property type="component" value="Unassembled WGS sequence"/>
</dbReference>
<dbReference type="InterPro" id="IPR001757">
    <property type="entry name" value="P_typ_ATPase"/>
</dbReference>
<comment type="subcellular location">
    <subcellularLocation>
        <location evidence="1">Endomembrane system</location>
        <topology evidence="1">Multi-pass membrane protein</topology>
    </subcellularLocation>
</comment>
<evidence type="ECO:0000313" key="11">
    <source>
        <dbReference type="EMBL" id="CAF3922184.1"/>
    </source>
</evidence>
<keyword evidence="6 8" id="KW-0472">Membrane</keyword>
<dbReference type="Gene3D" id="1.20.1110.10">
    <property type="entry name" value="Calcium-transporting ATPase, transmembrane domain"/>
    <property type="match status" value="1"/>
</dbReference>
<dbReference type="SUPFAM" id="SSF56784">
    <property type="entry name" value="HAD-like"/>
    <property type="match status" value="1"/>
</dbReference>
<dbReference type="GO" id="GO:0005886">
    <property type="term" value="C:plasma membrane"/>
    <property type="evidence" value="ECO:0007669"/>
    <property type="project" value="TreeGrafter"/>
</dbReference>
<dbReference type="Gene3D" id="2.70.150.10">
    <property type="entry name" value="Calcium-transporting ATPase, cytoplasmic transduction domain A"/>
    <property type="match status" value="1"/>
</dbReference>
<dbReference type="GO" id="GO:0016887">
    <property type="term" value="F:ATP hydrolysis activity"/>
    <property type="evidence" value="ECO:0007669"/>
    <property type="project" value="InterPro"/>
</dbReference>
<dbReference type="InterPro" id="IPR008250">
    <property type="entry name" value="ATPase_P-typ_transduc_dom_A_sf"/>
</dbReference>
<dbReference type="Proteomes" id="UP000681722">
    <property type="component" value="Unassembled WGS sequence"/>
</dbReference>
<dbReference type="GO" id="GO:0005388">
    <property type="term" value="F:P-type calcium transporter activity"/>
    <property type="evidence" value="ECO:0007669"/>
    <property type="project" value="TreeGrafter"/>
</dbReference>
<dbReference type="InterPro" id="IPR023299">
    <property type="entry name" value="ATPase_P-typ_cyto_dom_N"/>
</dbReference>
<reference evidence="10" key="1">
    <citation type="submission" date="2021-02" db="EMBL/GenBank/DDBJ databases">
        <authorList>
            <person name="Nowell W R."/>
        </authorList>
    </citation>
    <scope>NUCLEOTIDE SEQUENCE</scope>
</reference>
<evidence type="ECO:0000256" key="4">
    <source>
        <dbReference type="ARBA" id="ARBA00022967"/>
    </source>
</evidence>
<comment type="caution">
    <text evidence="10">The sequence shown here is derived from an EMBL/GenBank/DDBJ whole genome shotgun (WGS) entry which is preliminary data.</text>
</comment>
<dbReference type="Gene3D" id="3.40.50.1000">
    <property type="entry name" value="HAD superfamily/HAD-like"/>
    <property type="match status" value="1"/>
</dbReference>
<dbReference type="InterPro" id="IPR023298">
    <property type="entry name" value="ATPase_P-typ_TM_dom_sf"/>
</dbReference>
<dbReference type="SUPFAM" id="SSF81653">
    <property type="entry name" value="Calcium ATPase, transduction domain A"/>
    <property type="match status" value="1"/>
</dbReference>
<dbReference type="PANTHER" id="PTHR24093">
    <property type="entry name" value="CATION TRANSPORTING ATPASE"/>
    <property type="match status" value="1"/>
</dbReference>
<feature type="compositionally biased region" description="Basic residues" evidence="7">
    <location>
        <begin position="176"/>
        <end position="188"/>
    </location>
</feature>
<feature type="domain" description="P-type ATPase A" evidence="9">
    <location>
        <begin position="68"/>
        <end position="167"/>
    </location>
</feature>
<feature type="compositionally biased region" description="Polar residues" evidence="7">
    <location>
        <begin position="280"/>
        <end position="289"/>
    </location>
</feature>
<evidence type="ECO:0000313" key="12">
    <source>
        <dbReference type="Proteomes" id="UP000663829"/>
    </source>
</evidence>
<gene>
    <name evidence="10" type="ORF">GPM918_LOCUS21566</name>
    <name evidence="11" type="ORF">SRO942_LOCUS21563</name>
</gene>
<evidence type="ECO:0000256" key="7">
    <source>
        <dbReference type="SAM" id="MobiDB-lite"/>
    </source>
</evidence>
<dbReference type="PROSITE" id="PS00154">
    <property type="entry name" value="ATPASE_E1_E2"/>
    <property type="match status" value="1"/>
</dbReference>
<dbReference type="GO" id="GO:0051480">
    <property type="term" value="P:regulation of cytosolic calcium ion concentration"/>
    <property type="evidence" value="ECO:0007669"/>
    <property type="project" value="TreeGrafter"/>
</dbReference>
<dbReference type="Gene3D" id="3.40.1110.10">
    <property type="entry name" value="Calcium-transporting ATPase, cytoplasmic domain N"/>
    <property type="match status" value="1"/>
</dbReference>
<dbReference type="InterPro" id="IPR036412">
    <property type="entry name" value="HAD-like_sf"/>
</dbReference>
<dbReference type="NCBIfam" id="TIGR01494">
    <property type="entry name" value="ATPase_P-type"/>
    <property type="match status" value="2"/>
</dbReference>
<keyword evidence="2 8" id="KW-0812">Transmembrane</keyword>
<proteinExistence type="predicted"/>
<evidence type="ECO:0000256" key="1">
    <source>
        <dbReference type="ARBA" id="ARBA00004127"/>
    </source>
</evidence>
<name>A0A814TAC8_9BILA</name>
<dbReference type="Pfam" id="PF00122">
    <property type="entry name" value="E1-E2_ATPase"/>
    <property type="match status" value="1"/>
</dbReference>
<dbReference type="FunFam" id="2.70.150.10:FF:000001">
    <property type="entry name" value="Calcium-transporting ATPase"/>
    <property type="match status" value="1"/>
</dbReference>
<evidence type="ECO:0000256" key="2">
    <source>
        <dbReference type="ARBA" id="ARBA00022692"/>
    </source>
</evidence>
<dbReference type="InterPro" id="IPR059000">
    <property type="entry name" value="ATPase_P-type_domA"/>
</dbReference>
<evidence type="ECO:0000313" key="10">
    <source>
        <dbReference type="EMBL" id="CAF1158783.1"/>
    </source>
</evidence>
<keyword evidence="12" id="KW-1185">Reference proteome</keyword>
<dbReference type="SFLD" id="SFLDF00027">
    <property type="entry name" value="p-type_atpase"/>
    <property type="match status" value="1"/>
</dbReference>
<sequence>MIGLYVKSEDYFDRQKPIQVIPRLANLEWIEGVAILIAVLVVVFVTAINDWRKERQFRGLQSKIEKDQQTSVVRDNKIQQIPIQDLVVGDLCFIKYGDLLPADGLIVQASDLKIDESSLTGETDLIKKNETDNIELFSGTHVMEGSGRMVVVGVGLNSQVGLIMSLLGATAETKGNKKKAKQTKKQKGTKVSPDAVENGDAKTETTTKQVTQQRQQTPPKQTGENESSSTRKSTAAASDKNDEVINEHFTETTKKKDGNSDHDEKPSQRSHDGETKQSFRSETTVNPKSNGPKKLNERVSKEKEIEPVAPAVEALQDAQAEEEEDEEGSGDGKHKSITVVVVSVPEGLPLAVTLALAFAVRKMMTDNNLVRHLDACETMGNATTICSDKTGTLTTNRMTCVQDSKEAGGLPKQIGNKTECALLDLVKKWKGSYDDIRSKIPESKLVKVYTFNSARKMMSTIIEKNGGYRIYTKGASEMVLTKCKSILDSNGKQVELKDAEKEKLIHDIIEKMAGDGLRTICIAYKDFRKDKENLDDEDKIVTDLTCICITGIEDPVRPEVPEAIIKCQKAGVVVRMVTGDNLNTARSIAMKCNIIKPTDSFLVLEGKEFNKRIRDSSGKVSQKKLDEVWQNMRVLARSSPQDKYTLVNGIVESTSSNHREVVAVTGDGTNDGPALKRADVGFAMKLPIKPVATIHFAKFFLYCKLLTQPADE</sequence>
<feature type="region of interest" description="Disordered" evidence="7">
    <location>
        <begin position="172"/>
        <end position="311"/>
    </location>
</feature>